<dbReference type="PANTHER" id="PTHR43649">
    <property type="entry name" value="ARABINOSE-BINDING PROTEIN-RELATED"/>
    <property type="match status" value="1"/>
</dbReference>
<organism evidence="3 4">
    <name type="scientific">Dactylosporangium salmoneum</name>
    <dbReference type="NCBI Taxonomy" id="53361"/>
    <lineage>
        <taxon>Bacteria</taxon>
        <taxon>Bacillati</taxon>
        <taxon>Actinomycetota</taxon>
        <taxon>Actinomycetes</taxon>
        <taxon>Micromonosporales</taxon>
        <taxon>Micromonosporaceae</taxon>
        <taxon>Dactylosporangium</taxon>
    </lineage>
</organism>
<evidence type="ECO:0000256" key="1">
    <source>
        <dbReference type="ARBA" id="ARBA00008520"/>
    </source>
</evidence>
<dbReference type="EMBL" id="BAAARV010000024">
    <property type="protein sequence ID" value="GAA2345244.1"/>
    <property type="molecule type" value="Genomic_DNA"/>
</dbReference>
<dbReference type="Proteomes" id="UP001501444">
    <property type="component" value="Unassembled WGS sequence"/>
</dbReference>
<name>A0ABN3G6K9_9ACTN</name>
<evidence type="ECO:0000313" key="4">
    <source>
        <dbReference type="Proteomes" id="UP001501444"/>
    </source>
</evidence>
<dbReference type="Pfam" id="PF01547">
    <property type="entry name" value="SBP_bac_1"/>
    <property type="match status" value="1"/>
</dbReference>
<sequence length="462" mass="49349">MDTPTSARPDAVRRRTASVPLIAAVAAGACLVTGLTACSSSSDSGSGEKVTLTIGQWTNPGAIEFTKQLNAAFEKAHPNVTVKLQQAPTANGAWQQLTSSMLQSKSVDVLAQFAPTQQAFAPSYTNLKPGGAAALVSSGQLVDLKDQPFMKSYDLTNQQAAVGYNGGIYGVMAAEYVSAGSVWYKKDLLAKYNMEVPKTYQEFLDDCAALKAKGITPIFAAGKEGLHAGVWHGIMNQTLMAGHPAADSVKVSTDRATAFWQKTQSWADPVYKSISERYQQAMPYLEPGAAGVSQQTAPGAWASQPDNFPFLLDGSWDGATIQQANPKLNLGFFMLPGTNDPAANRVAIKPDLTWVVPNSAPHKDLALQWLEFFSQPDNYKKWLEATGSMSTQPALQDTGLPWMDWLNAHMTDSFVALTAPWVPAGASTDASGPDLYKMAPIGNDSVDTILARSASAYQKALG</sequence>
<accession>A0ABN3G6K9</accession>
<comment type="caution">
    <text evidence="3">The sequence shown here is derived from an EMBL/GenBank/DDBJ whole genome shotgun (WGS) entry which is preliminary data.</text>
</comment>
<reference evidence="3 4" key="1">
    <citation type="journal article" date="2019" name="Int. J. Syst. Evol. Microbiol.">
        <title>The Global Catalogue of Microorganisms (GCM) 10K type strain sequencing project: providing services to taxonomists for standard genome sequencing and annotation.</title>
        <authorList>
            <consortium name="The Broad Institute Genomics Platform"/>
            <consortium name="The Broad Institute Genome Sequencing Center for Infectious Disease"/>
            <person name="Wu L."/>
            <person name="Ma J."/>
        </authorList>
    </citation>
    <scope>NUCLEOTIDE SEQUENCE [LARGE SCALE GENOMIC DNA]</scope>
    <source>
        <strain evidence="3 4">JCM 3272</strain>
    </source>
</reference>
<dbReference type="Gene3D" id="3.40.190.10">
    <property type="entry name" value="Periplasmic binding protein-like II"/>
    <property type="match status" value="2"/>
</dbReference>
<gene>
    <name evidence="3" type="ORF">GCM10010170_031310</name>
</gene>
<dbReference type="InterPro" id="IPR050490">
    <property type="entry name" value="Bact_solute-bd_prot1"/>
</dbReference>
<dbReference type="SUPFAM" id="SSF53850">
    <property type="entry name" value="Periplasmic binding protein-like II"/>
    <property type="match status" value="1"/>
</dbReference>
<evidence type="ECO:0000256" key="2">
    <source>
        <dbReference type="ARBA" id="ARBA00022448"/>
    </source>
</evidence>
<protein>
    <submittedName>
        <fullName evidence="3">Extracellular solute-binding protein</fullName>
    </submittedName>
</protein>
<dbReference type="InterPro" id="IPR006059">
    <property type="entry name" value="SBP"/>
</dbReference>
<keyword evidence="2" id="KW-0813">Transport</keyword>
<dbReference type="PANTHER" id="PTHR43649:SF29">
    <property type="entry name" value="OSMOPROTECTIVE COMPOUNDS-BINDING PROTEIN GGTB"/>
    <property type="match status" value="1"/>
</dbReference>
<proteinExistence type="inferred from homology"/>
<dbReference type="RefSeq" id="WP_344613092.1">
    <property type="nucleotide sequence ID" value="NZ_BAAARV010000024.1"/>
</dbReference>
<evidence type="ECO:0000313" key="3">
    <source>
        <dbReference type="EMBL" id="GAA2345244.1"/>
    </source>
</evidence>
<comment type="similarity">
    <text evidence="1">Belongs to the bacterial solute-binding protein 1 family.</text>
</comment>
<keyword evidence="4" id="KW-1185">Reference proteome</keyword>